<evidence type="ECO:0000256" key="1">
    <source>
        <dbReference type="ARBA" id="ARBA00004141"/>
    </source>
</evidence>
<organism evidence="9">
    <name type="scientific">Aureobasidium pullulans</name>
    <name type="common">Black yeast</name>
    <name type="synonym">Pullularia pullulans</name>
    <dbReference type="NCBI Taxonomy" id="5580"/>
    <lineage>
        <taxon>Eukaryota</taxon>
        <taxon>Fungi</taxon>
        <taxon>Dikarya</taxon>
        <taxon>Ascomycota</taxon>
        <taxon>Pezizomycotina</taxon>
        <taxon>Dothideomycetes</taxon>
        <taxon>Dothideomycetidae</taxon>
        <taxon>Dothideales</taxon>
        <taxon>Saccotheciaceae</taxon>
        <taxon>Aureobasidium</taxon>
    </lineage>
</organism>
<feature type="transmembrane region" description="Helical" evidence="7">
    <location>
        <begin position="53"/>
        <end position="71"/>
    </location>
</feature>
<keyword evidence="4 7" id="KW-0472">Membrane</keyword>
<dbReference type="InterPro" id="IPR049326">
    <property type="entry name" value="Rhodopsin_dom_fungi"/>
</dbReference>
<feature type="transmembrane region" description="Helical" evidence="7">
    <location>
        <begin position="174"/>
        <end position="202"/>
    </location>
</feature>
<evidence type="ECO:0000256" key="5">
    <source>
        <dbReference type="ARBA" id="ARBA00038359"/>
    </source>
</evidence>
<evidence type="ECO:0000256" key="3">
    <source>
        <dbReference type="ARBA" id="ARBA00022989"/>
    </source>
</evidence>
<dbReference type="Pfam" id="PF20684">
    <property type="entry name" value="Fung_rhodopsin"/>
    <property type="match status" value="1"/>
</dbReference>
<dbReference type="AlphaFoldDB" id="A0A4S9C3G7"/>
<feature type="transmembrane region" description="Helical" evidence="7">
    <location>
        <begin position="20"/>
        <end position="41"/>
    </location>
</feature>
<gene>
    <name evidence="9" type="ORF">D6D13_09300</name>
</gene>
<dbReference type="GO" id="GO:0016020">
    <property type="term" value="C:membrane"/>
    <property type="evidence" value="ECO:0007669"/>
    <property type="project" value="UniProtKB-SubCell"/>
</dbReference>
<keyword evidence="2 7" id="KW-0812">Transmembrane</keyword>
<comment type="subcellular location">
    <subcellularLocation>
        <location evidence="1">Membrane</location>
        <topology evidence="1">Multi-pass membrane protein</topology>
    </subcellularLocation>
</comment>
<dbReference type="PANTHER" id="PTHR33048:SF96">
    <property type="entry name" value="INTEGRAL MEMBRANE PROTEIN"/>
    <property type="match status" value="1"/>
</dbReference>
<feature type="transmembrane region" description="Helical" evidence="7">
    <location>
        <begin position="130"/>
        <end position="153"/>
    </location>
</feature>
<protein>
    <recommendedName>
        <fullName evidence="8">Rhodopsin domain-containing protein</fullName>
    </recommendedName>
</protein>
<reference evidence="9" key="1">
    <citation type="submission" date="2018-10" db="EMBL/GenBank/DDBJ databases">
        <title>Fifty Aureobasidium pullulans genomes reveal a recombining polyextremotolerant generalist.</title>
        <authorList>
            <person name="Gostincar C."/>
            <person name="Turk M."/>
            <person name="Zajc J."/>
            <person name="Gunde-Cimerman N."/>
        </authorList>
    </citation>
    <scope>NUCLEOTIDE SEQUENCE [LARGE SCALE GENOMIC DNA]</scope>
    <source>
        <strain evidence="9">EXF-10085</strain>
    </source>
</reference>
<sequence length="351" mass="39332">MVASDAPPTLYGLGTIPKELYGISIFLLVITWVAALSRAYVRGYMLRSVGWDDWALITAQLCYTVQCAYMIRMAQMEMRPDKNSDIRSISQLVTNLIAFAGIYALTCILLKISLGLFFLRIITKRSQRNVIHVGILINTLYGITYFGLCTFGCGDPARYLLRITLKRCISIDRVIIPASYVFTGFNAVMDWIMALLPITTIWHLNMPKMTKLWAYSLMSLEPDVNFFKNTGKLAFYSHIEPGLGIAAVFLATLRPLFRQCLDGAKSMSSTQRSHGPSGAKRTSVAGGSELQLTSMRKSRRVRDGFVTSEDDSDGMRTQWSNGNEIGVKTEFTVETRPTSSDVEQGQEMYPR</sequence>
<feature type="domain" description="Rhodopsin" evidence="8">
    <location>
        <begin position="38"/>
        <end position="215"/>
    </location>
</feature>
<proteinExistence type="inferred from homology"/>
<comment type="similarity">
    <text evidence="5">Belongs to the SAT4 family.</text>
</comment>
<evidence type="ECO:0000256" key="7">
    <source>
        <dbReference type="SAM" id="Phobius"/>
    </source>
</evidence>
<comment type="caution">
    <text evidence="9">The sequence shown here is derived from an EMBL/GenBank/DDBJ whole genome shotgun (WGS) entry which is preliminary data.</text>
</comment>
<evidence type="ECO:0000256" key="6">
    <source>
        <dbReference type="SAM" id="MobiDB-lite"/>
    </source>
</evidence>
<accession>A0A4S9C3G7</accession>
<feature type="transmembrane region" description="Helical" evidence="7">
    <location>
        <begin position="92"/>
        <end position="118"/>
    </location>
</feature>
<keyword evidence="3 7" id="KW-1133">Transmembrane helix</keyword>
<evidence type="ECO:0000256" key="4">
    <source>
        <dbReference type="ARBA" id="ARBA00023136"/>
    </source>
</evidence>
<dbReference type="EMBL" id="QZAS01000054">
    <property type="protein sequence ID" value="THX00835.1"/>
    <property type="molecule type" value="Genomic_DNA"/>
</dbReference>
<evidence type="ECO:0000259" key="8">
    <source>
        <dbReference type="Pfam" id="PF20684"/>
    </source>
</evidence>
<dbReference type="InterPro" id="IPR052337">
    <property type="entry name" value="SAT4-like"/>
</dbReference>
<dbReference type="PANTHER" id="PTHR33048">
    <property type="entry name" value="PTH11-LIKE INTEGRAL MEMBRANE PROTEIN (AFU_ORTHOLOGUE AFUA_5G11245)"/>
    <property type="match status" value="1"/>
</dbReference>
<evidence type="ECO:0000256" key="2">
    <source>
        <dbReference type="ARBA" id="ARBA00022692"/>
    </source>
</evidence>
<feature type="region of interest" description="Disordered" evidence="6">
    <location>
        <begin position="267"/>
        <end position="351"/>
    </location>
</feature>
<evidence type="ECO:0000313" key="9">
    <source>
        <dbReference type="EMBL" id="THX00835.1"/>
    </source>
</evidence>
<name>A0A4S9C3G7_AURPU</name>